<dbReference type="Gramene" id="Pp3c2_30200V3.1">
    <property type="protein sequence ID" value="PAC:32936148.CDS.1"/>
    <property type="gene ID" value="Pp3c2_30200"/>
</dbReference>
<keyword evidence="3" id="KW-1185">Reference proteome</keyword>
<gene>
    <name evidence="1" type="ORF">PHYPA_003421</name>
</gene>
<dbReference type="EnsemblPlants" id="Pp3c2_30200V3.1">
    <property type="protein sequence ID" value="PAC:32936148.CDS.1"/>
    <property type="gene ID" value="Pp3c2_30200"/>
</dbReference>
<reference evidence="1 3" key="2">
    <citation type="journal article" date="2018" name="Plant J.">
        <title>The Physcomitrella patens chromosome-scale assembly reveals moss genome structure and evolution.</title>
        <authorList>
            <person name="Lang D."/>
            <person name="Ullrich K.K."/>
            <person name="Murat F."/>
            <person name="Fuchs J."/>
            <person name="Jenkins J."/>
            <person name="Haas F.B."/>
            <person name="Piednoel M."/>
            <person name="Gundlach H."/>
            <person name="Van Bel M."/>
            <person name="Meyberg R."/>
            <person name="Vives C."/>
            <person name="Morata J."/>
            <person name="Symeonidi A."/>
            <person name="Hiss M."/>
            <person name="Muchero W."/>
            <person name="Kamisugi Y."/>
            <person name="Saleh O."/>
            <person name="Blanc G."/>
            <person name="Decker E.L."/>
            <person name="van Gessel N."/>
            <person name="Grimwood J."/>
            <person name="Hayes R.D."/>
            <person name="Graham S.W."/>
            <person name="Gunter L.E."/>
            <person name="McDaniel S.F."/>
            <person name="Hoernstein S.N.W."/>
            <person name="Larsson A."/>
            <person name="Li F.W."/>
            <person name="Perroud P.F."/>
            <person name="Phillips J."/>
            <person name="Ranjan P."/>
            <person name="Rokshar D.S."/>
            <person name="Rothfels C.J."/>
            <person name="Schneider L."/>
            <person name="Shu S."/>
            <person name="Stevenson D.W."/>
            <person name="Thummler F."/>
            <person name="Tillich M."/>
            <person name="Villarreal Aguilar J.C."/>
            <person name="Widiez T."/>
            <person name="Wong G.K."/>
            <person name="Wymore A."/>
            <person name="Zhang Y."/>
            <person name="Zimmer A.D."/>
            <person name="Quatrano R.S."/>
            <person name="Mayer K.F.X."/>
            <person name="Goodstein D."/>
            <person name="Casacuberta J.M."/>
            <person name="Vandepoele K."/>
            <person name="Reski R."/>
            <person name="Cuming A.C."/>
            <person name="Tuskan G.A."/>
            <person name="Maumus F."/>
            <person name="Salse J."/>
            <person name="Schmutz J."/>
            <person name="Rensing S.A."/>
        </authorList>
    </citation>
    <scope>NUCLEOTIDE SEQUENCE [LARGE SCALE GENOMIC DNA]</scope>
    <source>
        <strain evidence="2 3">cv. Gransden 2004</strain>
    </source>
</reference>
<evidence type="ECO:0000313" key="3">
    <source>
        <dbReference type="Proteomes" id="UP000006727"/>
    </source>
</evidence>
<dbReference type="AlphaFoldDB" id="A0A2K1L3M4"/>
<dbReference type="PaxDb" id="3218-PP1S22_47V6.1"/>
<reference evidence="2" key="3">
    <citation type="submission" date="2020-12" db="UniProtKB">
        <authorList>
            <consortium name="EnsemblPlants"/>
        </authorList>
    </citation>
    <scope>IDENTIFICATION</scope>
</reference>
<name>A0A2K1L3M4_PHYPA</name>
<dbReference type="EMBL" id="ABEU02000002">
    <property type="protein sequence ID" value="PNR60628.1"/>
    <property type="molecule type" value="Genomic_DNA"/>
</dbReference>
<sequence>MEDDEFFWETVQMLGCFNKHCPLYRWEKMELYYILQRKVSIPKAPSHEESHI</sequence>
<reference evidence="1 3" key="1">
    <citation type="journal article" date="2008" name="Science">
        <title>The Physcomitrella genome reveals evolutionary insights into the conquest of land by plants.</title>
        <authorList>
            <person name="Rensing S."/>
            <person name="Lang D."/>
            <person name="Zimmer A."/>
            <person name="Terry A."/>
            <person name="Salamov A."/>
            <person name="Shapiro H."/>
            <person name="Nishiyama T."/>
            <person name="Perroud P.-F."/>
            <person name="Lindquist E."/>
            <person name="Kamisugi Y."/>
            <person name="Tanahashi T."/>
            <person name="Sakakibara K."/>
            <person name="Fujita T."/>
            <person name="Oishi K."/>
            <person name="Shin-I T."/>
            <person name="Kuroki Y."/>
            <person name="Toyoda A."/>
            <person name="Suzuki Y."/>
            <person name="Hashimoto A."/>
            <person name="Yamaguchi K."/>
            <person name="Sugano A."/>
            <person name="Kohara Y."/>
            <person name="Fujiyama A."/>
            <person name="Anterola A."/>
            <person name="Aoki S."/>
            <person name="Ashton N."/>
            <person name="Barbazuk W.B."/>
            <person name="Barker E."/>
            <person name="Bennetzen J."/>
            <person name="Bezanilla M."/>
            <person name="Blankenship R."/>
            <person name="Cho S.H."/>
            <person name="Dutcher S."/>
            <person name="Estelle M."/>
            <person name="Fawcett J.A."/>
            <person name="Gundlach H."/>
            <person name="Hanada K."/>
            <person name="Heyl A."/>
            <person name="Hicks K.A."/>
            <person name="Hugh J."/>
            <person name="Lohr M."/>
            <person name="Mayer K."/>
            <person name="Melkozernov A."/>
            <person name="Murata T."/>
            <person name="Nelson D."/>
            <person name="Pils B."/>
            <person name="Prigge M."/>
            <person name="Reiss B."/>
            <person name="Renner T."/>
            <person name="Rombauts S."/>
            <person name="Rushton P."/>
            <person name="Sanderfoot A."/>
            <person name="Schween G."/>
            <person name="Shiu S.-H."/>
            <person name="Stueber K."/>
            <person name="Theodoulou F.L."/>
            <person name="Tu H."/>
            <person name="Van de Peer Y."/>
            <person name="Verrier P.J."/>
            <person name="Waters E."/>
            <person name="Wood A."/>
            <person name="Yang L."/>
            <person name="Cove D."/>
            <person name="Cuming A."/>
            <person name="Hasebe M."/>
            <person name="Lucas S."/>
            <person name="Mishler D.B."/>
            <person name="Reski R."/>
            <person name="Grigoriev I."/>
            <person name="Quatrano R.S."/>
            <person name="Boore J.L."/>
        </authorList>
    </citation>
    <scope>NUCLEOTIDE SEQUENCE [LARGE SCALE GENOMIC DNA]</scope>
    <source>
        <strain evidence="2 3">cv. Gransden 2004</strain>
    </source>
</reference>
<accession>A0A2K1L3M4</accession>
<evidence type="ECO:0000313" key="2">
    <source>
        <dbReference type="EnsemblPlants" id="PAC:32936148.CDS.1"/>
    </source>
</evidence>
<dbReference type="InParanoid" id="A0A2K1L3M4"/>
<protein>
    <submittedName>
        <fullName evidence="1 2">Uncharacterized protein</fullName>
    </submittedName>
</protein>
<organism evidence="1">
    <name type="scientific">Physcomitrium patens</name>
    <name type="common">Spreading-leaved earth moss</name>
    <name type="synonym">Physcomitrella patens</name>
    <dbReference type="NCBI Taxonomy" id="3218"/>
    <lineage>
        <taxon>Eukaryota</taxon>
        <taxon>Viridiplantae</taxon>
        <taxon>Streptophyta</taxon>
        <taxon>Embryophyta</taxon>
        <taxon>Bryophyta</taxon>
        <taxon>Bryophytina</taxon>
        <taxon>Bryopsida</taxon>
        <taxon>Funariidae</taxon>
        <taxon>Funariales</taxon>
        <taxon>Funariaceae</taxon>
        <taxon>Physcomitrium</taxon>
    </lineage>
</organism>
<evidence type="ECO:0000313" key="1">
    <source>
        <dbReference type="EMBL" id="PNR60628.1"/>
    </source>
</evidence>
<dbReference type="Proteomes" id="UP000006727">
    <property type="component" value="Chromosome 2"/>
</dbReference>
<proteinExistence type="predicted"/>